<dbReference type="SUPFAM" id="SSF56281">
    <property type="entry name" value="Metallo-hydrolase/oxidoreductase"/>
    <property type="match status" value="1"/>
</dbReference>
<name>X0U8E5_9ZZZZ</name>
<dbReference type="InterPro" id="IPR036866">
    <property type="entry name" value="RibonucZ/Hydroxyglut_hydro"/>
</dbReference>
<proteinExistence type="predicted"/>
<gene>
    <name evidence="1" type="ORF">S01H1_28213</name>
</gene>
<reference evidence="1" key="1">
    <citation type="journal article" date="2014" name="Front. Microbiol.">
        <title>High frequency of phylogenetically diverse reductive dehalogenase-homologous genes in deep subseafloor sedimentary metagenomes.</title>
        <authorList>
            <person name="Kawai M."/>
            <person name="Futagami T."/>
            <person name="Toyoda A."/>
            <person name="Takaki Y."/>
            <person name="Nishi S."/>
            <person name="Hori S."/>
            <person name="Arai W."/>
            <person name="Tsubouchi T."/>
            <person name="Morono Y."/>
            <person name="Uchiyama I."/>
            <person name="Ito T."/>
            <person name="Fujiyama A."/>
            <person name="Inagaki F."/>
            <person name="Takami H."/>
        </authorList>
    </citation>
    <scope>NUCLEOTIDE SEQUENCE</scope>
    <source>
        <strain evidence="1">Expedition CK06-06</strain>
    </source>
</reference>
<evidence type="ECO:0008006" key="2">
    <source>
        <dbReference type="Google" id="ProtNLM"/>
    </source>
</evidence>
<organism evidence="1">
    <name type="scientific">marine sediment metagenome</name>
    <dbReference type="NCBI Taxonomy" id="412755"/>
    <lineage>
        <taxon>unclassified sequences</taxon>
        <taxon>metagenomes</taxon>
        <taxon>ecological metagenomes</taxon>
    </lineage>
</organism>
<accession>X0U8E5</accession>
<evidence type="ECO:0000313" key="1">
    <source>
        <dbReference type="EMBL" id="GAF95596.1"/>
    </source>
</evidence>
<comment type="caution">
    <text evidence="1">The sequence shown here is derived from an EMBL/GenBank/DDBJ whole genome shotgun (WGS) entry which is preliminary data.</text>
</comment>
<dbReference type="EMBL" id="BARS01017225">
    <property type="protein sequence ID" value="GAF95596.1"/>
    <property type="molecule type" value="Genomic_DNA"/>
</dbReference>
<dbReference type="Gene3D" id="3.60.15.10">
    <property type="entry name" value="Ribonuclease Z/Hydroxyacylglutathione hydrolase-like"/>
    <property type="match status" value="1"/>
</dbReference>
<sequence>MTSLTFYGGVDEIGGNKILLEDQDTRIFLDFG</sequence>
<dbReference type="AlphaFoldDB" id="X0U8E5"/>
<protein>
    <recommendedName>
        <fullName evidence="2">Metallo-beta-lactamase domain-containing protein</fullName>
    </recommendedName>
</protein>
<feature type="non-terminal residue" evidence="1">
    <location>
        <position position="32"/>
    </location>
</feature>